<feature type="compositionally biased region" description="Basic residues" evidence="10">
    <location>
        <begin position="886"/>
        <end position="901"/>
    </location>
</feature>
<feature type="region of interest" description="Disordered" evidence="10">
    <location>
        <begin position="504"/>
        <end position="568"/>
    </location>
</feature>
<proteinExistence type="inferred from homology"/>
<dbReference type="InterPro" id="IPR014756">
    <property type="entry name" value="Ig_E-set"/>
</dbReference>
<dbReference type="Gene3D" id="1.25.40.20">
    <property type="entry name" value="Ankyrin repeat-containing domain"/>
    <property type="match status" value="1"/>
</dbReference>
<dbReference type="GO" id="GO:0007399">
    <property type="term" value="P:nervous system development"/>
    <property type="evidence" value="ECO:0007669"/>
    <property type="project" value="UniProtKB-ARBA"/>
</dbReference>
<reference evidence="12 13" key="1">
    <citation type="submission" date="2024-01" db="EMBL/GenBank/DDBJ databases">
        <authorList>
            <person name="Alioto T."/>
            <person name="Alioto T."/>
            <person name="Gomez Garrido J."/>
        </authorList>
    </citation>
    <scope>NUCLEOTIDE SEQUENCE [LARGE SCALE GENOMIC DNA]</scope>
</reference>
<feature type="region of interest" description="Disordered" evidence="10">
    <location>
        <begin position="1064"/>
        <end position="1163"/>
    </location>
</feature>
<dbReference type="SUPFAM" id="SSF48403">
    <property type="entry name" value="Ankyrin repeat"/>
    <property type="match status" value="1"/>
</dbReference>
<accession>A0AAV1Q8Z3</accession>
<feature type="compositionally biased region" description="Low complexity" evidence="10">
    <location>
        <begin position="1075"/>
        <end position="1087"/>
    </location>
</feature>
<dbReference type="FunFam" id="2.60.40.10:FF:000089">
    <property type="entry name" value="calmodulin-binding transcription activator 2 isoform X1"/>
    <property type="match status" value="1"/>
</dbReference>
<keyword evidence="5" id="KW-0040">ANK repeat</keyword>
<comment type="caution">
    <text evidence="12">The sequence shown here is derived from an EMBL/GenBank/DDBJ whole genome shotgun (WGS) entry which is preliminary data.</text>
</comment>
<feature type="compositionally biased region" description="Gly residues" evidence="10">
    <location>
        <begin position="295"/>
        <end position="305"/>
    </location>
</feature>
<keyword evidence="6" id="KW-0010">Activator</keyword>
<keyword evidence="13" id="KW-1185">Reference proteome</keyword>
<feature type="region of interest" description="Disordered" evidence="10">
    <location>
        <begin position="880"/>
        <end position="924"/>
    </location>
</feature>
<dbReference type="FunFam" id="1.20.5.190:FF:000038">
    <property type="entry name" value="calmodulin-binding transcription activator 1 isoform X2"/>
    <property type="match status" value="1"/>
</dbReference>
<dbReference type="Pfam" id="PF01833">
    <property type="entry name" value="TIG"/>
    <property type="match status" value="1"/>
</dbReference>
<dbReference type="GO" id="GO:0003712">
    <property type="term" value="F:transcription coregulator activity"/>
    <property type="evidence" value="ECO:0007669"/>
    <property type="project" value="TreeGrafter"/>
</dbReference>
<dbReference type="PROSITE" id="PS51437">
    <property type="entry name" value="CG_1"/>
    <property type="match status" value="1"/>
</dbReference>
<keyword evidence="7" id="KW-0804">Transcription</keyword>
<dbReference type="SMART" id="SM00015">
    <property type="entry name" value="IQ"/>
    <property type="match status" value="4"/>
</dbReference>
<feature type="compositionally biased region" description="Low complexity" evidence="10">
    <location>
        <begin position="1095"/>
        <end position="1114"/>
    </location>
</feature>
<feature type="domain" description="CG-1" evidence="11">
    <location>
        <begin position="1"/>
        <end position="97"/>
    </location>
</feature>
<evidence type="ECO:0000256" key="9">
    <source>
        <dbReference type="ARBA" id="ARBA00029480"/>
    </source>
</evidence>
<comment type="subcellular location">
    <subcellularLocation>
        <location evidence="1">Nucleus</location>
    </subcellularLocation>
</comment>
<dbReference type="InterPro" id="IPR027417">
    <property type="entry name" value="P-loop_NTPase"/>
</dbReference>
<evidence type="ECO:0000256" key="5">
    <source>
        <dbReference type="ARBA" id="ARBA00023043"/>
    </source>
</evidence>
<dbReference type="PROSITE" id="PS50096">
    <property type="entry name" value="IQ"/>
    <property type="match status" value="1"/>
</dbReference>
<dbReference type="EMBL" id="CAWUFR010000753">
    <property type="protein sequence ID" value="CAK6980917.1"/>
    <property type="molecule type" value="Genomic_DNA"/>
</dbReference>
<evidence type="ECO:0000256" key="6">
    <source>
        <dbReference type="ARBA" id="ARBA00023159"/>
    </source>
</evidence>
<feature type="region of interest" description="Disordered" evidence="10">
    <location>
        <begin position="668"/>
        <end position="688"/>
    </location>
</feature>
<comment type="subunit">
    <text evidence="9">May interact with calmodulin.</text>
</comment>
<feature type="compositionally biased region" description="Low complexity" evidence="10">
    <location>
        <begin position="362"/>
        <end position="371"/>
    </location>
</feature>
<dbReference type="InterPro" id="IPR002909">
    <property type="entry name" value="IPT_dom"/>
</dbReference>
<feature type="compositionally biased region" description="Low complexity" evidence="10">
    <location>
        <begin position="196"/>
        <end position="208"/>
    </location>
</feature>
<feature type="region of interest" description="Disordered" evidence="10">
    <location>
        <begin position="295"/>
        <end position="341"/>
    </location>
</feature>
<evidence type="ECO:0000259" key="11">
    <source>
        <dbReference type="PROSITE" id="PS51437"/>
    </source>
</evidence>
<dbReference type="PANTHER" id="PTHR23335:SF9">
    <property type="entry name" value="CALMODULIN-BINDING TRANSCRIPTION ACTIVATOR 2"/>
    <property type="match status" value="1"/>
</dbReference>
<dbReference type="GO" id="GO:0006357">
    <property type="term" value="P:regulation of transcription by RNA polymerase II"/>
    <property type="evidence" value="ECO:0007669"/>
    <property type="project" value="TreeGrafter"/>
</dbReference>
<dbReference type="GO" id="GO:0005634">
    <property type="term" value="C:nucleus"/>
    <property type="evidence" value="ECO:0007669"/>
    <property type="project" value="UniProtKB-SubCell"/>
</dbReference>
<dbReference type="Proteomes" id="UP001314229">
    <property type="component" value="Unassembled WGS sequence"/>
</dbReference>
<comment type="similarity">
    <text evidence="2">Belongs to the CAMTA family.</text>
</comment>
<evidence type="ECO:0000256" key="8">
    <source>
        <dbReference type="ARBA" id="ARBA00023242"/>
    </source>
</evidence>
<evidence type="ECO:0000313" key="12">
    <source>
        <dbReference type="EMBL" id="CAK6980917.1"/>
    </source>
</evidence>
<dbReference type="InterPro" id="IPR005559">
    <property type="entry name" value="CG-1_dom"/>
</dbReference>
<dbReference type="Gene3D" id="1.20.5.190">
    <property type="match status" value="2"/>
</dbReference>
<evidence type="ECO:0000256" key="7">
    <source>
        <dbReference type="ARBA" id="ARBA00023163"/>
    </source>
</evidence>
<evidence type="ECO:0000256" key="2">
    <source>
        <dbReference type="ARBA" id="ARBA00008267"/>
    </source>
</evidence>
<keyword evidence="4" id="KW-0805">Transcription regulation</keyword>
<evidence type="ECO:0000256" key="1">
    <source>
        <dbReference type="ARBA" id="ARBA00004123"/>
    </source>
</evidence>
<gene>
    <name evidence="12" type="ORF">FSCOSCO3_A026672</name>
</gene>
<sequence length="1512" mass="163558">MSNKEMVSTETGQSHHTYTQAKKVKYRKDGYCWKKRKDGKTTREDHMKLKVQGMECLYGCYVHSSIVPTFHRRCYWLLQNPDIVLVHYLNVPSLEDSGKCSQLLCAVSDRHDSVRWSRDDLLNQLKPMFHSMKCSLGSGDFSIEELVQHILDRQRTKPQPRTHTCLCNTTQVSSGVNIPHRCNSTKHRIISPKLPPSSCRPSASPLSSEAGEVGRGGGGGDAKLPHLQAQSSPVSSPCPPSSSASSPPQPHRATITMGNHGNGFYGDHRGNLTTVALPQNAVIVMATTTAISGGGGGGGGGGGSGQLLLSPSLPPPPPAAPASPSPPCSSSSPAPPSLPPPVQATLSLTLLPSPVIGGLLLTPSSTSSSIRSPPPPPAAASPPSSPSPPPPTPSLPPAFDPDSFLNSPKQGQTYGGPPPTCSSTPSPVLCSSSPLSPPSLALSLSPTSIPPSSVSPPSSLSSLSSSSSSSPPSTSLPPSLALSPTSSVVPPLLPLCLELGALGESEGVRDGGEAGDDEEEVKERRGDEDDDNDEDDEGSAPPTKLALLQPSHASSCSSPRQQTGSSAASLLLVCQDSAPSSAALPANQTQRQPDGHQPLVLEKPFNHLPGPEAPPPQQVSHQPLGLPQSRPQLFVNPNVADTPADITMATAPPATPSVQVKEERGRGYESEDASMETQQEAEPCERGGGEELDISFDSQFPDLISDLITEEANPVAAPAPPAVFPTGIRYMVPPQPSPSSSFLPFPHPMPSSSGLASITDFSPEWSYPEGGVKVLITGPWSELSGRYSCVFDQSSVPASLIQPGVLRCYCPAHEAGLVCLQVLESGGSVSSSVLFEYRARNASSLPSSQLDWLSLDDNQFRMSILERLEQMERRMAEMAARDVNQQHHHHQQHQHHHHHHQQQQGSQLATPPPPTLPEEHEQSSQWFERRIVGVCERMMRGGRWSGGGGGGGGERLHHSIRHRGMTLLHLAAAQGYTHLIHTLMHWRSVNSDSLDLEQEVDPLNVDHFSCTPLMWACALGHQRAAELLYGWNSLALGIPDSLGRLPLAVARSRGHTRLATALEELHTHTHMTPRDTYTPPADTHTPATPQPQMPLSPLSTSPDTGLSSSSSLPSPSDPSSPSPSSAYSSGPAPMDTSPSSPSSPSSSSSSSLPVSPPSPSSLPLSSLPLLSMWGEEANVSTSRDPHLYLMDYESACPPSPGHTHAFPHAHTAGGRRRAHVSVATLEEQLLSYSENAENEGEEEEYLEEEVLQVDMATLAEQIIEATPERIKQEDFPRGAESPLRERRDNPAIQDTWLATYLDTVDAHTHSPPRRVCPPSPLSALALQRLRPPSSAAWAEFLNASANGKMERDFALLTLTDGEQRELYEAARIIQNAFRRYKGRRLKEQQDMAAAVIQRCYRKYKQYALYKKMTQAAILIQSKFRSYYEQKRFQQSRRAAVLIQQYYRSYKEYERLKQGPRGAAGHNPKLKGSFLTKKQDQAARKIMRFLRRCRHRIKELKQSRELERRGLTT</sequence>
<dbReference type="InterPro" id="IPR013783">
    <property type="entry name" value="Ig-like_fold"/>
</dbReference>
<dbReference type="PANTHER" id="PTHR23335">
    <property type="entry name" value="CALMODULIN-BINDING TRANSCRIPTION ACTIVATOR CAMTA"/>
    <property type="match status" value="1"/>
</dbReference>
<organism evidence="12 13">
    <name type="scientific">Scomber scombrus</name>
    <name type="common">Atlantic mackerel</name>
    <name type="synonym">Scomber vernalis</name>
    <dbReference type="NCBI Taxonomy" id="13677"/>
    <lineage>
        <taxon>Eukaryota</taxon>
        <taxon>Metazoa</taxon>
        <taxon>Chordata</taxon>
        <taxon>Craniata</taxon>
        <taxon>Vertebrata</taxon>
        <taxon>Euteleostomi</taxon>
        <taxon>Actinopterygii</taxon>
        <taxon>Neopterygii</taxon>
        <taxon>Teleostei</taxon>
        <taxon>Neoteleostei</taxon>
        <taxon>Acanthomorphata</taxon>
        <taxon>Pelagiaria</taxon>
        <taxon>Scombriformes</taxon>
        <taxon>Scombridae</taxon>
        <taxon>Scomber</taxon>
    </lineage>
</organism>
<dbReference type="SUPFAM" id="SSF52540">
    <property type="entry name" value="P-loop containing nucleoside triphosphate hydrolases"/>
    <property type="match status" value="1"/>
</dbReference>
<feature type="compositionally biased region" description="Pro residues" evidence="10">
    <location>
        <begin position="312"/>
        <end position="341"/>
    </location>
</feature>
<feature type="compositionally biased region" description="Low complexity" evidence="10">
    <location>
        <begin position="421"/>
        <end position="487"/>
    </location>
</feature>
<feature type="compositionally biased region" description="Polar residues" evidence="10">
    <location>
        <begin position="551"/>
        <end position="568"/>
    </location>
</feature>
<dbReference type="Gene3D" id="2.60.40.10">
    <property type="entry name" value="Immunoglobulins"/>
    <property type="match status" value="1"/>
</dbReference>
<feature type="region of interest" description="Disordered" evidence="10">
    <location>
        <begin position="187"/>
        <end position="264"/>
    </location>
</feature>
<feature type="compositionally biased region" description="Low complexity" evidence="10">
    <location>
        <begin position="1122"/>
        <end position="1153"/>
    </location>
</feature>
<evidence type="ECO:0000256" key="3">
    <source>
        <dbReference type="ARBA" id="ARBA00022737"/>
    </source>
</evidence>
<keyword evidence="3" id="KW-0677">Repeat</keyword>
<dbReference type="Pfam" id="PF03859">
    <property type="entry name" value="CG-1"/>
    <property type="match status" value="1"/>
</dbReference>
<dbReference type="GO" id="GO:0003690">
    <property type="term" value="F:double-stranded DNA binding"/>
    <property type="evidence" value="ECO:0007669"/>
    <property type="project" value="TreeGrafter"/>
</dbReference>
<name>A0AAV1Q8Z3_SCOSC</name>
<dbReference type="InterPro" id="IPR000048">
    <property type="entry name" value="IQ_motif_EF-hand-BS"/>
</dbReference>
<feature type="compositionally biased region" description="Pro residues" evidence="10">
    <location>
        <begin position="372"/>
        <end position="399"/>
    </location>
</feature>
<dbReference type="SUPFAM" id="SSF81296">
    <property type="entry name" value="E set domains"/>
    <property type="match status" value="1"/>
</dbReference>
<dbReference type="FunFam" id="1.25.40.20:FF:000015">
    <property type="entry name" value="calmodulin-binding transcription activator 2 isoform X1"/>
    <property type="match status" value="1"/>
</dbReference>
<feature type="compositionally biased region" description="Acidic residues" evidence="10">
    <location>
        <begin position="528"/>
        <end position="538"/>
    </location>
</feature>
<keyword evidence="8" id="KW-0539">Nucleus</keyword>
<evidence type="ECO:0000313" key="13">
    <source>
        <dbReference type="Proteomes" id="UP001314229"/>
    </source>
</evidence>
<feature type="region of interest" description="Disordered" evidence="10">
    <location>
        <begin position="362"/>
        <end position="487"/>
    </location>
</feature>
<dbReference type="InterPro" id="IPR036770">
    <property type="entry name" value="Ankyrin_rpt-contain_sf"/>
</dbReference>
<evidence type="ECO:0000256" key="10">
    <source>
        <dbReference type="SAM" id="MobiDB-lite"/>
    </source>
</evidence>
<dbReference type="SMART" id="SM01076">
    <property type="entry name" value="CG-1"/>
    <property type="match status" value="1"/>
</dbReference>
<feature type="compositionally biased region" description="Low complexity" evidence="10">
    <location>
        <begin position="231"/>
        <end position="246"/>
    </location>
</feature>
<feature type="region of interest" description="Disordered" evidence="10">
    <location>
        <begin position="643"/>
        <end position="662"/>
    </location>
</feature>
<evidence type="ECO:0000256" key="4">
    <source>
        <dbReference type="ARBA" id="ARBA00023015"/>
    </source>
</evidence>
<feature type="region of interest" description="Disordered" evidence="10">
    <location>
        <begin position="581"/>
        <end position="638"/>
    </location>
</feature>
<protein>
    <submittedName>
        <fullName evidence="12">LOW QUALITY PROTEIN: calmodulin-binding transcription activator 2</fullName>
    </submittedName>
</protein>